<dbReference type="PATRIC" id="fig|1423775.4.peg.480"/>
<dbReference type="GO" id="GO:0016747">
    <property type="term" value="F:acyltransferase activity, transferring groups other than amino-acyl groups"/>
    <property type="evidence" value="ECO:0007669"/>
    <property type="project" value="InterPro"/>
</dbReference>
<keyword evidence="12" id="KW-1185">Reference proteome</keyword>
<keyword evidence="5 10" id="KW-0808">Transferase</keyword>
<protein>
    <recommendedName>
        <fullName evidence="4 10">Phosphate propanoyltransferase</fullName>
        <ecNumber evidence="3 10">2.3.1.222</ecNumber>
    </recommendedName>
</protein>
<dbReference type="eggNOG" id="COG4869">
    <property type="taxonomic scope" value="Bacteria"/>
</dbReference>
<comment type="function">
    <text evidence="10">Involved in 1,2-propanediol (1,2-PD) degradation by catalyzing the conversion of propanoyl-CoA to propanoyl-phosphate.</text>
</comment>
<dbReference type="AlphaFoldDB" id="A0A0R1KFT7"/>
<dbReference type="STRING" id="1423775.FD03_GL000471"/>
<evidence type="ECO:0000313" key="12">
    <source>
        <dbReference type="Proteomes" id="UP000051248"/>
    </source>
</evidence>
<dbReference type="InterPro" id="IPR008300">
    <property type="entry name" value="PTAC"/>
</dbReference>
<evidence type="ECO:0000256" key="2">
    <source>
        <dbReference type="ARBA" id="ARBA00007342"/>
    </source>
</evidence>
<evidence type="ECO:0000256" key="9">
    <source>
        <dbReference type="ARBA" id="ARBA00047589"/>
    </source>
</evidence>
<evidence type="ECO:0000256" key="8">
    <source>
        <dbReference type="ARBA" id="ARBA00023315"/>
    </source>
</evidence>
<dbReference type="PIRSF" id="PIRSF010130">
    <property type="entry name" value="PduL"/>
    <property type="match status" value="1"/>
</dbReference>
<dbReference type="EMBL" id="AZDZ01000011">
    <property type="protein sequence ID" value="KRK79769.1"/>
    <property type="molecule type" value="Genomic_DNA"/>
</dbReference>
<reference evidence="11 12" key="1">
    <citation type="journal article" date="2015" name="Genome Announc.">
        <title>Expanding the biotechnology potential of lactobacilli through comparative genomics of 213 strains and associated genera.</title>
        <authorList>
            <person name="Sun Z."/>
            <person name="Harris H.M."/>
            <person name="McCann A."/>
            <person name="Guo C."/>
            <person name="Argimon S."/>
            <person name="Zhang W."/>
            <person name="Yang X."/>
            <person name="Jeffery I.B."/>
            <person name="Cooney J.C."/>
            <person name="Kagawa T.F."/>
            <person name="Liu W."/>
            <person name="Song Y."/>
            <person name="Salvetti E."/>
            <person name="Wrobel A."/>
            <person name="Rasinkangas P."/>
            <person name="Parkhill J."/>
            <person name="Rea M.C."/>
            <person name="O'Sullivan O."/>
            <person name="Ritari J."/>
            <person name="Douillard F.P."/>
            <person name="Paul Ross R."/>
            <person name="Yang R."/>
            <person name="Briner A.E."/>
            <person name="Felis G.E."/>
            <person name="de Vos W.M."/>
            <person name="Barrangou R."/>
            <person name="Klaenhammer T.R."/>
            <person name="Caufield P.W."/>
            <person name="Cui Y."/>
            <person name="Zhang H."/>
            <person name="O'Toole P.W."/>
        </authorList>
    </citation>
    <scope>NUCLEOTIDE SEQUENCE [LARGE SCALE GENOMIC DNA]</scope>
    <source>
        <strain evidence="11 12">DSM 19682</strain>
    </source>
</reference>
<dbReference type="OrthoDB" id="9784365at2"/>
<evidence type="ECO:0000256" key="1">
    <source>
        <dbReference type="ARBA" id="ARBA00001947"/>
    </source>
</evidence>
<dbReference type="PANTHER" id="PTHR39453:SF1">
    <property type="entry name" value="PHOSPHATE PROPANOYLTRANSFERASE"/>
    <property type="match status" value="1"/>
</dbReference>
<proteinExistence type="inferred from homology"/>
<dbReference type="UniPathway" id="UPA00621"/>
<name>A0A0R1KFT7_9LACO</name>
<comment type="cofactor">
    <cofactor evidence="1">
        <name>Zn(2+)</name>
        <dbReference type="ChEBI" id="CHEBI:29105"/>
    </cofactor>
</comment>
<sequence>MEDYEELLGTLLEKLSPSSSNAAKITNAAATTTTASNDQTIPVGISNRHIHLSQDALDKLFGTGYQLTKLKDLSQPGQFASKECVMICGPKGMINKVRILGPVRPQTQVEILQGDSFKLGVKGVLRLSGDLSGTPGITVIGPNGSLEIPEGVIVAKRHIHMLPEEAARFGVTNGKSVAIKFDGPRGGTLTDVIIRAKANSGLEVHIDTEEANALGVTPGTKIKIIKSEN</sequence>
<dbReference type="GO" id="GO:0046872">
    <property type="term" value="F:metal ion binding"/>
    <property type="evidence" value="ECO:0007669"/>
    <property type="project" value="UniProtKB-KW"/>
</dbReference>
<dbReference type="NCBIfam" id="NF011652">
    <property type="entry name" value="PRK15070.1"/>
    <property type="match status" value="1"/>
</dbReference>
<evidence type="ECO:0000313" key="11">
    <source>
        <dbReference type="EMBL" id="KRK79769.1"/>
    </source>
</evidence>
<evidence type="ECO:0000256" key="3">
    <source>
        <dbReference type="ARBA" id="ARBA00012206"/>
    </source>
</evidence>
<comment type="caution">
    <text evidence="11">The sequence shown here is derived from an EMBL/GenBank/DDBJ whole genome shotgun (WGS) entry which is preliminary data.</text>
</comment>
<organism evidence="11 12">
    <name type="scientific">Companilactobacillus nodensis DSM 19682 = JCM 14932 = NBRC 107160</name>
    <dbReference type="NCBI Taxonomy" id="1423775"/>
    <lineage>
        <taxon>Bacteria</taxon>
        <taxon>Bacillati</taxon>
        <taxon>Bacillota</taxon>
        <taxon>Bacilli</taxon>
        <taxon>Lactobacillales</taxon>
        <taxon>Lactobacillaceae</taxon>
        <taxon>Companilactobacillus</taxon>
    </lineage>
</organism>
<dbReference type="Pfam" id="PF06130">
    <property type="entry name" value="PTAC"/>
    <property type="match status" value="1"/>
</dbReference>
<accession>A0A0R1KFT7</accession>
<keyword evidence="8 10" id="KW-0012">Acyltransferase</keyword>
<comment type="catalytic activity">
    <reaction evidence="9 10">
        <text>propanoyl-CoA + phosphate = propanoyl phosphate + CoA</text>
        <dbReference type="Rhea" id="RHEA:28046"/>
        <dbReference type="ChEBI" id="CHEBI:43474"/>
        <dbReference type="ChEBI" id="CHEBI:57287"/>
        <dbReference type="ChEBI" id="CHEBI:57392"/>
        <dbReference type="ChEBI" id="CHEBI:58933"/>
        <dbReference type="EC" id="2.3.1.222"/>
    </reaction>
</comment>
<evidence type="ECO:0000256" key="5">
    <source>
        <dbReference type="ARBA" id="ARBA00022679"/>
    </source>
</evidence>
<dbReference type="PANTHER" id="PTHR39453">
    <property type="entry name" value="PHOSPHATE PROPANOYLTRANSFERASE"/>
    <property type="match status" value="1"/>
</dbReference>
<dbReference type="GO" id="GO:0051144">
    <property type="term" value="P:1,2-propanediol catabolic process"/>
    <property type="evidence" value="ECO:0007669"/>
    <property type="project" value="UniProtKB-UniPathway"/>
</dbReference>
<evidence type="ECO:0000256" key="10">
    <source>
        <dbReference type="PIRNR" id="PIRNR010130"/>
    </source>
</evidence>
<dbReference type="Proteomes" id="UP000051248">
    <property type="component" value="Unassembled WGS sequence"/>
</dbReference>
<dbReference type="RefSeq" id="WP_025023769.1">
    <property type="nucleotide sequence ID" value="NZ_AZDZ01000011.1"/>
</dbReference>
<comment type="pathway">
    <text evidence="10">Polyol metabolism; 1,2-propanediol degradation.</text>
</comment>
<comment type="similarity">
    <text evidence="2 10">Belongs to the PduL family.</text>
</comment>
<evidence type="ECO:0000256" key="4">
    <source>
        <dbReference type="ARBA" id="ARBA00020837"/>
    </source>
</evidence>
<dbReference type="EC" id="2.3.1.222" evidence="3 10"/>
<keyword evidence="6" id="KW-0479">Metal-binding</keyword>
<gene>
    <name evidence="11" type="ORF">FD03_GL000471</name>
</gene>
<evidence type="ECO:0000256" key="7">
    <source>
        <dbReference type="ARBA" id="ARBA00022833"/>
    </source>
</evidence>
<evidence type="ECO:0000256" key="6">
    <source>
        <dbReference type="ARBA" id="ARBA00022723"/>
    </source>
</evidence>
<keyword evidence="7" id="KW-0862">Zinc</keyword>